<dbReference type="GO" id="GO:0009505">
    <property type="term" value="C:plant-type cell wall"/>
    <property type="evidence" value="ECO:0007669"/>
    <property type="project" value="TreeGrafter"/>
</dbReference>
<organism evidence="2 3">
    <name type="scientific">Anisodus acutangulus</name>
    <dbReference type="NCBI Taxonomy" id="402998"/>
    <lineage>
        <taxon>Eukaryota</taxon>
        <taxon>Viridiplantae</taxon>
        <taxon>Streptophyta</taxon>
        <taxon>Embryophyta</taxon>
        <taxon>Tracheophyta</taxon>
        <taxon>Spermatophyta</taxon>
        <taxon>Magnoliopsida</taxon>
        <taxon>eudicotyledons</taxon>
        <taxon>Gunneridae</taxon>
        <taxon>Pentapetalae</taxon>
        <taxon>asterids</taxon>
        <taxon>lamiids</taxon>
        <taxon>Solanales</taxon>
        <taxon>Solanaceae</taxon>
        <taxon>Solanoideae</taxon>
        <taxon>Hyoscyameae</taxon>
        <taxon>Anisodus</taxon>
    </lineage>
</organism>
<dbReference type="EMBL" id="JAJAGQ010000021">
    <property type="protein sequence ID" value="KAJ8530845.1"/>
    <property type="molecule type" value="Genomic_DNA"/>
</dbReference>
<evidence type="ECO:0000256" key="1">
    <source>
        <dbReference type="ARBA" id="ARBA00022801"/>
    </source>
</evidence>
<dbReference type="SUPFAM" id="SSF52279">
    <property type="entry name" value="Beta-D-glucan exohydrolase, C-terminal domain"/>
    <property type="match status" value="2"/>
</dbReference>
<keyword evidence="1" id="KW-0378">Hydrolase</keyword>
<evidence type="ECO:0008006" key="4">
    <source>
        <dbReference type="Google" id="ProtNLM"/>
    </source>
</evidence>
<dbReference type="GO" id="GO:0009044">
    <property type="term" value="F:xylan 1,4-beta-xylosidase activity"/>
    <property type="evidence" value="ECO:0007669"/>
    <property type="project" value="InterPro"/>
</dbReference>
<dbReference type="AlphaFoldDB" id="A0A9Q1QVS6"/>
<name>A0A9Q1QVS6_9SOLA</name>
<dbReference type="GO" id="GO:0031222">
    <property type="term" value="P:arabinan catabolic process"/>
    <property type="evidence" value="ECO:0007669"/>
    <property type="project" value="TreeGrafter"/>
</dbReference>
<protein>
    <recommendedName>
        <fullName evidence="4">Fibronectin type III-like domain-containing protein</fullName>
    </recommendedName>
</protein>
<dbReference type="InterPro" id="IPR044993">
    <property type="entry name" value="BXL"/>
</dbReference>
<dbReference type="InterPro" id="IPR036881">
    <property type="entry name" value="Glyco_hydro_3_C_sf"/>
</dbReference>
<sequence length="435" mass="49525">MAKLSVKIVVENNGKIAGMHHVLLFHRHSKVSDDEVPREQLIGFKSVHLGGRLPVTWYPSGIHKSTNDRHEYEAYSTTGYPVRTYRFYKGTKVYEFGYGLSYTKYSYKIASISHDKFHFNNQTTDKDTKDNSLHSSDIPNLGSEVCNMAKLSVKIVVEKNGKIAGMHHVLLFLGIPSHDKFHFNNQTTDKDTKDDSLYSSDIPNLGSEVCNMAKLSVKIVVENNGKIAGMHHVLLFLWHSKVSDDEVPREQLIGFNSVHLGGKLPVTWYPSGSHKSTNDRHEYEAYSITGYPVCTYRFFKGTKVYEFGYGLSYTKYSYKIASISHYKFHFNNQTTDKDTKDDSHYSSDIPNLGSEVAKISVKIMVENNGKIAGMHPVLLFLRHSKVSDDEFPREQLIGFKSVHLGGRLPVTWYPKEFIKVPLTDMNMRPIQQPDI</sequence>
<dbReference type="Gene3D" id="3.40.50.1700">
    <property type="entry name" value="Glycoside hydrolase family 3 C-terminal domain"/>
    <property type="match status" value="2"/>
</dbReference>
<proteinExistence type="predicted"/>
<keyword evidence="3" id="KW-1185">Reference proteome</keyword>
<reference evidence="3" key="1">
    <citation type="journal article" date="2023" name="Proc. Natl. Acad. Sci. U.S.A.">
        <title>Genomic and structural basis for evolution of tropane alkaloid biosynthesis.</title>
        <authorList>
            <person name="Wanga Y.-J."/>
            <person name="Taina T."/>
            <person name="Yua J.-Y."/>
            <person name="Lia J."/>
            <person name="Xua B."/>
            <person name="Chenc J."/>
            <person name="D'Auriad J.C."/>
            <person name="Huanga J.-P."/>
            <person name="Huanga S.-X."/>
        </authorList>
    </citation>
    <scope>NUCLEOTIDE SEQUENCE [LARGE SCALE GENOMIC DNA]</scope>
    <source>
        <strain evidence="3">cv. KIB-2019</strain>
    </source>
</reference>
<dbReference type="GO" id="GO:0046556">
    <property type="term" value="F:alpha-L-arabinofuranosidase activity"/>
    <property type="evidence" value="ECO:0007669"/>
    <property type="project" value="TreeGrafter"/>
</dbReference>
<dbReference type="InterPro" id="IPR013783">
    <property type="entry name" value="Ig-like_fold"/>
</dbReference>
<dbReference type="Gene3D" id="2.60.40.10">
    <property type="entry name" value="Immunoglobulins"/>
    <property type="match status" value="1"/>
</dbReference>
<accession>A0A9Q1QVS6</accession>
<dbReference type="GO" id="GO:0045493">
    <property type="term" value="P:xylan catabolic process"/>
    <property type="evidence" value="ECO:0007669"/>
    <property type="project" value="InterPro"/>
</dbReference>
<dbReference type="PANTHER" id="PTHR42721:SF24">
    <property type="entry name" value="BETA-D-XYLOSIDASE 7-RELATED"/>
    <property type="match status" value="1"/>
</dbReference>
<evidence type="ECO:0000313" key="3">
    <source>
        <dbReference type="Proteomes" id="UP001152561"/>
    </source>
</evidence>
<evidence type="ECO:0000313" key="2">
    <source>
        <dbReference type="EMBL" id="KAJ8530845.1"/>
    </source>
</evidence>
<comment type="caution">
    <text evidence="2">The sequence shown here is derived from an EMBL/GenBank/DDBJ whole genome shotgun (WGS) entry which is preliminary data.</text>
</comment>
<dbReference type="Proteomes" id="UP001152561">
    <property type="component" value="Unassembled WGS sequence"/>
</dbReference>
<gene>
    <name evidence="2" type="ORF">K7X08_023726</name>
</gene>
<dbReference type="PANTHER" id="PTHR42721">
    <property type="entry name" value="SUGAR HYDROLASE-RELATED"/>
    <property type="match status" value="1"/>
</dbReference>
<dbReference type="OrthoDB" id="47059at2759"/>